<organism evidence="3 4">
    <name type="scientific">Botrytis galanthina</name>
    <dbReference type="NCBI Taxonomy" id="278940"/>
    <lineage>
        <taxon>Eukaryota</taxon>
        <taxon>Fungi</taxon>
        <taxon>Dikarya</taxon>
        <taxon>Ascomycota</taxon>
        <taxon>Pezizomycotina</taxon>
        <taxon>Leotiomycetes</taxon>
        <taxon>Helotiales</taxon>
        <taxon>Sclerotiniaceae</taxon>
        <taxon>Botrytis</taxon>
    </lineage>
</organism>
<evidence type="ECO:0000256" key="1">
    <source>
        <dbReference type="SAM" id="MobiDB-lite"/>
    </source>
</evidence>
<dbReference type="PANTHER" id="PTHR35391:SF7">
    <property type="entry name" value="C2H2-TYPE DOMAIN-CONTAINING PROTEIN"/>
    <property type="match status" value="1"/>
</dbReference>
<feature type="region of interest" description="Disordered" evidence="1">
    <location>
        <begin position="729"/>
        <end position="751"/>
    </location>
</feature>
<dbReference type="Proteomes" id="UP000308671">
    <property type="component" value="Unassembled WGS sequence"/>
</dbReference>
<reference evidence="3 4" key="1">
    <citation type="submission" date="2017-12" db="EMBL/GenBank/DDBJ databases">
        <title>Comparative genomics of Botrytis spp.</title>
        <authorList>
            <person name="Valero-Jimenez C.A."/>
            <person name="Tapia P."/>
            <person name="Veloso J."/>
            <person name="Silva-Moreno E."/>
            <person name="Staats M."/>
            <person name="Valdes J.H."/>
            <person name="Van Kan J.A.L."/>
        </authorList>
    </citation>
    <scope>NUCLEOTIDE SEQUENCE [LARGE SCALE GENOMIC DNA]</scope>
    <source>
        <strain evidence="3 4">MUCL435</strain>
    </source>
</reference>
<feature type="domain" description="C2H2-type" evidence="2">
    <location>
        <begin position="463"/>
        <end position="483"/>
    </location>
</feature>
<dbReference type="PANTHER" id="PTHR35391">
    <property type="entry name" value="C2H2-TYPE DOMAIN-CONTAINING PROTEIN-RELATED"/>
    <property type="match status" value="1"/>
</dbReference>
<feature type="region of interest" description="Disordered" evidence="1">
    <location>
        <begin position="300"/>
        <end position="330"/>
    </location>
</feature>
<gene>
    <name evidence="3" type="ORF">BGAL_0429g00030</name>
</gene>
<sequence>MASLSEPSGVTGEVGTIADIAERVRQIFGCCCEIVDETTQKTALAQLARFNLWASNIGVFAARHSSLDYRLPLKGTTELSDAELNEFLDRSPSGIKYLGKALLQNSYSNNFLRKRELKFVADAISTLHQLSLAIRKASNRSSIADFPPLLEGDKKFTLIRQPGHEIPIKAANFQITAVFENFVRKVLVFRWFRPACEVELDSREKAYRDALLDRCVEMITKRRRQLTYFRTHQEKLVHKSVPAPHESSDLLPSDEQPLDKWLSLAAPKVNDESQRSREHFNVTVSETTASEFQVSSFKLAPPSSASSSTISSLADDGSVDGGPIEVPRPPRLEITDKEKTCPYCYLVLPANTFRMRKNARRWKQHLLEDLQPYICLFANCDRPGKSYSSFKDWQIHLNQPHYDSWICPLHSDVGGNLDEEPLIFKRLANFEDHLNNYHSDLDASSKNDLFHRSTQLAVLSQRCFVCSEVLSSLSALQIHMANHLRSMSLLALPWLDDVEEEEALASDQLMSAWNPSDYSDEFELTDLREKILNILKSNFIGTSPEGHYFPEDEYDTLFNKYTIQVALGGDDEDSLLAEYVLNHAKKTFATLLLVFSDYKDLREVMYDMMMKNFMDPFLESQELDRSYLQHALWDESRIDEFKEQRWRFLVPTFDTKIFRYDLNSKQLLPLLTPETLFDFWENHRNPQVNHSDVDATRKTIEETLKQLYGLALTLEAMHSTRDRFIEHSMSKSVSSSPGLPPQKSLPNLEKKNHAKAQGKISRLSDTWSMELVIFEAVLWLLYGYESHNIFLHVNAFSTGDTGTTSYWRQEGKASYSLTEAVTGWTKYIKKHDSERDGAIGDLTKLVEDRLLKTDLPPKTDIYTEDFRANAKDLKEQLGSILAHANRDKRYLFSGAHRTSMPLTQLANTIQGRRTASTCADNIPNESARKQP</sequence>
<dbReference type="EMBL" id="PQXL01000428">
    <property type="protein sequence ID" value="THV45988.1"/>
    <property type="molecule type" value="Genomic_DNA"/>
</dbReference>
<dbReference type="OrthoDB" id="20872at2759"/>
<proteinExistence type="predicted"/>
<evidence type="ECO:0000259" key="2">
    <source>
        <dbReference type="PROSITE" id="PS00028"/>
    </source>
</evidence>
<dbReference type="InterPro" id="IPR013087">
    <property type="entry name" value="Znf_C2H2_type"/>
</dbReference>
<protein>
    <recommendedName>
        <fullName evidence="2">C2H2-type domain-containing protein</fullName>
    </recommendedName>
</protein>
<accession>A0A4S8QMD1</accession>
<dbReference type="SMART" id="SM00355">
    <property type="entry name" value="ZnF_C2H2"/>
    <property type="match status" value="2"/>
</dbReference>
<keyword evidence="4" id="KW-1185">Reference proteome</keyword>
<comment type="caution">
    <text evidence="3">The sequence shown here is derived from an EMBL/GenBank/DDBJ whole genome shotgun (WGS) entry which is preliminary data.</text>
</comment>
<name>A0A4S8QMD1_9HELO</name>
<dbReference type="AlphaFoldDB" id="A0A4S8QMD1"/>
<feature type="compositionally biased region" description="Low complexity" evidence="1">
    <location>
        <begin position="300"/>
        <end position="316"/>
    </location>
</feature>
<evidence type="ECO:0000313" key="4">
    <source>
        <dbReference type="Proteomes" id="UP000308671"/>
    </source>
</evidence>
<dbReference type="PROSITE" id="PS00028">
    <property type="entry name" value="ZINC_FINGER_C2H2_1"/>
    <property type="match status" value="1"/>
</dbReference>
<evidence type="ECO:0000313" key="3">
    <source>
        <dbReference type="EMBL" id="THV45988.1"/>
    </source>
</evidence>